<dbReference type="EMBL" id="RYZH01000009">
    <property type="protein sequence ID" value="RUL88536.1"/>
    <property type="molecule type" value="Genomic_DNA"/>
</dbReference>
<dbReference type="CDD" id="cd05233">
    <property type="entry name" value="SDR_c"/>
    <property type="match status" value="1"/>
</dbReference>
<evidence type="ECO:0000256" key="2">
    <source>
        <dbReference type="ARBA" id="ARBA00023002"/>
    </source>
</evidence>
<dbReference type="InterPro" id="IPR002347">
    <property type="entry name" value="SDR_fam"/>
</dbReference>
<dbReference type="Pfam" id="PF00106">
    <property type="entry name" value="adh_short"/>
    <property type="match status" value="1"/>
</dbReference>
<evidence type="ECO:0000256" key="1">
    <source>
        <dbReference type="ARBA" id="ARBA00006484"/>
    </source>
</evidence>
<dbReference type="SUPFAM" id="SSF51735">
    <property type="entry name" value="NAD(P)-binding Rossmann-fold domains"/>
    <property type="match status" value="1"/>
</dbReference>
<dbReference type="AlphaFoldDB" id="A0A432MN51"/>
<dbReference type="InterPro" id="IPR036291">
    <property type="entry name" value="NAD(P)-bd_dom_sf"/>
</dbReference>
<keyword evidence="5" id="KW-1185">Reference proteome</keyword>
<evidence type="ECO:0000313" key="5">
    <source>
        <dbReference type="Proteomes" id="UP000280296"/>
    </source>
</evidence>
<sequence length="258" mass="27413">MILSGSAVLITGGRRVGGDLARLLAGRGARLAMTYRTSEETIRRTLQECKDRGAADVLAVAADLADPAQAERAVGEVLARFGRIDALVNMASVYERTPFRDLTPEHLERMLATNLIAPYYAAVAVGKAMLDQEPIAGGSGLSGKIVQVGDWSTARPRRGQLPYITAKGGLTTMTLALAKELAPRVAVNLVQPGTIEPPPELDESERRAIARATPLGRIGTAQDVNGLILYLLEGTDFATGGCYRVDGGRFLGVDDEPT</sequence>
<dbReference type="PANTHER" id="PTHR43639">
    <property type="entry name" value="OXIDOREDUCTASE, SHORT-CHAIN DEHYDROGENASE/REDUCTASE FAMILY (AFU_ORTHOLOGUE AFUA_5G02870)"/>
    <property type="match status" value="1"/>
</dbReference>
<reference evidence="4 5" key="1">
    <citation type="submission" date="2018-12" db="EMBL/GenBank/DDBJ databases">
        <authorList>
            <person name="Toschakov S.V."/>
        </authorList>
    </citation>
    <scope>NUCLEOTIDE SEQUENCE [LARGE SCALE GENOMIC DNA]</scope>
    <source>
        <strain evidence="4 5">GM2012</strain>
    </source>
</reference>
<reference evidence="4 5" key="2">
    <citation type="submission" date="2019-01" db="EMBL/GenBank/DDBJ databases">
        <title>Tautonia sociabilis, a novel thermotolerant planctomycete of Isosphaeraceae family, isolated from a 4000 m deep subterranean habitat.</title>
        <authorList>
            <person name="Kovaleva O.L."/>
            <person name="Elcheninov A.G."/>
            <person name="Van Heerden E."/>
            <person name="Toshchakov S.V."/>
            <person name="Novikov A."/>
            <person name="Bonch-Osmolovskaya E.A."/>
            <person name="Kublanov I.V."/>
        </authorList>
    </citation>
    <scope>NUCLEOTIDE SEQUENCE [LARGE SCALE GENOMIC DNA]</scope>
    <source>
        <strain evidence="4 5">GM2012</strain>
    </source>
</reference>
<protein>
    <submittedName>
        <fullName evidence="4">SDR family oxidoreductase</fullName>
    </submittedName>
</protein>
<keyword evidence="2" id="KW-0560">Oxidoreductase</keyword>
<name>A0A432MN51_9BACT</name>
<evidence type="ECO:0000256" key="3">
    <source>
        <dbReference type="RuleBase" id="RU000363"/>
    </source>
</evidence>
<comment type="similarity">
    <text evidence="1 3">Belongs to the short-chain dehydrogenases/reductases (SDR) family.</text>
</comment>
<dbReference type="Proteomes" id="UP000280296">
    <property type="component" value="Unassembled WGS sequence"/>
</dbReference>
<dbReference type="OrthoDB" id="9803333at2"/>
<organism evidence="4 5">
    <name type="scientific">Tautonia sociabilis</name>
    <dbReference type="NCBI Taxonomy" id="2080755"/>
    <lineage>
        <taxon>Bacteria</taxon>
        <taxon>Pseudomonadati</taxon>
        <taxon>Planctomycetota</taxon>
        <taxon>Planctomycetia</taxon>
        <taxon>Isosphaerales</taxon>
        <taxon>Isosphaeraceae</taxon>
        <taxon>Tautonia</taxon>
    </lineage>
</organism>
<gene>
    <name evidence="4" type="ORF">TsocGM_06335</name>
</gene>
<proteinExistence type="inferred from homology"/>
<dbReference type="PRINTS" id="PR00080">
    <property type="entry name" value="SDRFAMILY"/>
</dbReference>
<dbReference type="GO" id="GO:0016491">
    <property type="term" value="F:oxidoreductase activity"/>
    <property type="evidence" value="ECO:0007669"/>
    <property type="project" value="UniProtKB-KW"/>
</dbReference>
<evidence type="ECO:0000313" key="4">
    <source>
        <dbReference type="EMBL" id="RUL88536.1"/>
    </source>
</evidence>
<dbReference type="PANTHER" id="PTHR43639:SF1">
    <property type="entry name" value="SHORT-CHAIN DEHYDROGENASE_REDUCTASE FAMILY PROTEIN"/>
    <property type="match status" value="1"/>
</dbReference>
<accession>A0A432MN51</accession>
<comment type="caution">
    <text evidence="4">The sequence shown here is derived from an EMBL/GenBank/DDBJ whole genome shotgun (WGS) entry which is preliminary data.</text>
</comment>
<dbReference type="RefSeq" id="WP_126724462.1">
    <property type="nucleotide sequence ID" value="NZ_RYZH01000009.1"/>
</dbReference>
<dbReference type="PRINTS" id="PR00081">
    <property type="entry name" value="GDHRDH"/>
</dbReference>
<dbReference type="Gene3D" id="3.40.50.720">
    <property type="entry name" value="NAD(P)-binding Rossmann-like Domain"/>
    <property type="match status" value="1"/>
</dbReference>